<protein>
    <submittedName>
        <fullName evidence="1">Uncharacterized protein</fullName>
    </submittedName>
</protein>
<dbReference type="EMBL" id="GBXM01013101">
    <property type="protein sequence ID" value="JAH95476.1"/>
    <property type="molecule type" value="Transcribed_RNA"/>
</dbReference>
<organism evidence="1">
    <name type="scientific">Anguilla anguilla</name>
    <name type="common">European freshwater eel</name>
    <name type="synonym">Muraena anguilla</name>
    <dbReference type="NCBI Taxonomy" id="7936"/>
    <lineage>
        <taxon>Eukaryota</taxon>
        <taxon>Metazoa</taxon>
        <taxon>Chordata</taxon>
        <taxon>Craniata</taxon>
        <taxon>Vertebrata</taxon>
        <taxon>Euteleostomi</taxon>
        <taxon>Actinopterygii</taxon>
        <taxon>Neopterygii</taxon>
        <taxon>Teleostei</taxon>
        <taxon>Anguilliformes</taxon>
        <taxon>Anguillidae</taxon>
        <taxon>Anguilla</taxon>
    </lineage>
</organism>
<reference evidence="1" key="1">
    <citation type="submission" date="2014-11" db="EMBL/GenBank/DDBJ databases">
        <authorList>
            <person name="Amaro Gonzalez C."/>
        </authorList>
    </citation>
    <scope>NUCLEOTIDE SEQUENCE</scope>
</reference>
<name>A0A0E9WZ44_ANGAN</name>
<reference evidence="1" key="2">
    <citation type="journal article" date="2015" name="Fish Shellfish Immunol.">
        <title>Early steps in the European eel (Anguilla anguilla)-Vibrio vulnificus interaction in the gills: Role of the RtxA13 toxin.</title>
        <authorList>
            <person name="Callol A."/>
            <person name="Pajuelo D."/>
            <person name="Ebbesson L."/>
            <person name="Teles M."/>
            <person name="MacKenzie S."/>
            <person name="Amaro C."/>
        </authorList>
    </citation>
    <scope>NUCLEOTIDE SEQUENCE</scope>
</reference>
<evidence type="ECO:0000313" key="1">
    <source>
        <dbReference type="EMBL" id="JAH95476.1"/>
    </source>
</evidence>
<accession>A0A0E9WZ44</accession>
<dbReference type="AlphaFoldDB" id="A0A0E9WZ44"/>
<sequence length="62" mass="6774">MCMYSKTAVDFSLTVLQIVVKPLSLDKEHTYKVVHFCPPNVRNQAAISCSLSVSSAGLSTEK</sequence>
<proteinExistence type="predicted"/>